<dbReference type="Proteomes" id="UP000826725">
    <property type="component" value="Chromosome"/>
</dbReference>
<dbReference type="EMBL" id="AP024086">
    <property type="protein sequence ID" value="BCL60139.1"/>
    <property type="molecule type" value="Genomic_DNA"/>
</dbReference>
<organism evidence="1 2">
    <name type="scientific">Desulfomarina profundi</name>
    <dbReference type="NCBI Taxonomy" id="2772557"/>
    <lineage>
        <taxon>Bacteria</taxon>
        <taxon>Pseudomonadati</taxon>
        <taxon>Thermodesulfobacteriota</taxon>
        <taxon>Desulfobulbia</taxon>
        <taxon>Desulfobulbales</taxon>
        <taxon>Desulfobulbaceae</taxon>
        <taxon>Desulfomarina</taxon>
    </lineage>
</organism>
<gene>
    <name evidence="1" type="ORF">DGMP_08320</name>
</gene>
<evidence type="ECO:0008006" key="3">
    <source>
        <dbReference type="Google" id="ProtNLM"/>
    </source>
</evidence>
<name>A0A8D5JGH4_9BACT</name>
<accession>A0A8D5JGH4</accession>
<keyword evidence="2" id="KW-1185">Reference proteome</keyword>
<evidence type="ECO:0000313" key="1">
    <source>
        <dbReference type="EMBL" id="BCL60139.1"/>
    </source>
</evidence>
<proteinExistence type="predicted"/>
<dbReference type="Pfam" id="PF03692">
    <property type="entry name" value="CxxCxxCC"/>
    <property type="match status" value="1"/>
</dbReference>
<dbReference type="AlphaFoldDB" id="A0A8D5JGH4"/>
<sequence length="181" mass="21428">MRSLITVRKGELAYNPIKKKICPAGVELVKIRGTGRQWDCCFHDEEKGCTIYEDRPRACRVLKCWDTEEILALVEKETLTRIDILLEDDPLVEVIREHERICPCPDFEYLRRSIENLSDREKRELEKCVRNDLRFRARIIEDFDLDLNRELFYFGRPLFHLLQPLGVGFSESGGEVNLRWK</sequence>
<dbReference type="InterPro" id="IPR005358">
    <property type="entry name" value="Puta_zinc/iron-chelating_dom"/>
</dbReference>
<reference evidence="1" key="1">
    <citation type="submission" date="2020-09" db="EMBL/GenBank/DDBJ databases">
        <title>Desulfogranum mesoprofundum gen. nov., sp. nov., a novel mesophilic, sulfate-reducing chemolithoautotroph isolated from a deep-sea hydrothermal vent chimney in the Suiyo Seamount.</title>
        <authorList>
            <person name="Hashimoto Y."/>
            <person name="Nakagawa S."/>
        </authorList>
    </citation>
    <scope>NUCLEOTIDE SEQUENCE</scope>
    <source>
        <strain evidence="1">KT2</strain>
    </source>
</reference>
<evidence type="ECO:0000313" key="2">
    <source>
        <dbReference type="Proteomes" id="UP000826725"/>
    </source>
</evidence>
<dbReference type="KEGG" id="dbk:DGMP_08320"/>
<protein>
    <recommendedName>
        <fullName evidence="3">YkgJ family cysteine cluster protein</fullName>
    </recommendedName>
</protein>